<sequence length="93" mass="10441">MGKESKKSFNFSTWVSDLPLDFLLMNKDGSATGFTDLGLIYMFFRSGSDFGRLIGSLLGSLLKYNALENFQTTSKKSSRRLSGSFPDDFQEVF</sequence>
<organism evidence="1 2">
    <name type="scientific">Brassica cretica</name>
    <name type="common">Mustard</name>
    <dbReference type="NCBI Taxonomy" id="69181"/>
    <lineage>
        <taxon>Eukaryota</taxon>
        <taxon>Viridiplantae</taxon>
        <taxon>Streptophyta</taxon>
        <taxon>Embryophyta</taxon>
        <taxon>Tracheophyta</taxon>
        <taxon>Spermatophyta</taxon>
        <taxon>Magnoliopsida</taxon>
        <taxon>eudicotyledons</taxon>
        <taxon>Gunneridae</taxon>
        <taxon>Pentapetalae</taxon>
        <taxon>rosids</taxon>
        <taxon>malvids</taxon>
        <taxon>Brassicales</taxon>
        <taxon>Brassicaceae</taxon>
        <taxon>Brassiceae</taxon>
        <taxon>Brassica</taxon>
    </lineage>
</organism>
<dbReference type="AlphaFoldDB" id="A0A8S9QJL5"/>
<comment type="caution">
    <text evidence="1">The sequence shown here is derived from an EMBL/GenBank/DDBJ whole genome shotgun (WGS) entry which is preliminary data.</text>
</comment>
<dbReference type="EMBL" id="QGKX02001290">
    <property type="protein sequence ID" value="KAF3541430.1"/>
    <property type="molecule type" value="Genomic_DNA"/>
</dbReference>
<reference evidence="1" key="1">
    <citation type="submission" date="2019-12" db="EMBL/GenBank/DDBJ databases">
        <title>Genome sequencing and annotation of Brassica cretica.</title>
        <authorList>
            <person name="Studholme D.J."/>
            <person name="Sarris P."/>
        </authorList>
    </citation>
    <scope>NUCLEOTIDE SEQUENCE</scope>
    <source>
        <strain evidence="1">PFS-109/04</strain>
        <tissue evidence="1">Leaf</tissue>
    </source>
</reference>
<proteinExistence type="predicted"/>
<gene>
    <name evidence="1" type="ORF">F2Q69_00019809</name>
</gene>
<evidence type="ECO:0000313" key="1">
    <source>
        <dbReference type="EMBL" id="KAF3541430.1"/>
    </source>
</evidence>
<name>A0A8S9QJL5_BRACR</name>
<evidence type="ECO:0000313" key="2">
    <source>
        <dbReference type="Proteomes" id="UP000712600"/>
    </source>
</evidence>
<protein>
    <submittedName>
        <fullName evidence="1">Uncharacterized protein</fullName>
    </submittedName>
</protein>
<dbReference type="Proteomes" id="UP000712600">
    <property type="component" value="Unassembled WGS sequence"/>
</dbReference>
<accession>A0A8S9QJL5</accession>